<dbReference type="Proteomes" id="UP000254835">
    <property type="component" value="Unassembled WGS sequence"/>
</dbReference>
<evidence type="ECO:0008006" key="4">
    <source>
        <dbReference type="Google" id="ProtNLM"/>
    </source>
</evidence>
<protein>
    <recommendedName>
        <fullName evidence="4">Transposase</fullName>
    </recommendedName>
</protein>
<sequence>MNPFRGRHFQGDIILWVVRWYCKYRISYRELQEMLAERGVNVDHTTIYRGSSAMPLKWKNACAGIGVIPPTCALGIWMKPTSKSVVNGLICTVQLTATVGLSIFIFPLGVIPKQLIDS</sequence>
<evidence type="ECO:0000256" key="1">
    <source>
        <dbReference type="SAM" id="Phobius"/>
    </source>
</evidence>
<organism evidence="2 3">
    <name type="scientific">Yersinia frederiksenii</name>
    <dbReference type="NCBI Taxonomy" id="29484"/>
    <lineage>
        <taxon>Bacteria</taxon>
        <taxon>Pseudomonadati</taxon>
        <taxon>Pseudomonadota</taxon>
        <taxon>Gammaproteobacteria</taxon>
        <taxon>Enterobacterales</taxon>
        <taxon>Yersiniaceae</taxon>
        <taxon>Yersinia</taxon>
    </lineage>
</organism>
<proteinExistence type="predicted"/>
<accession>A0A380PQZ8</accession>
<keyword evidence="1" id="KW-0812">Transmembrane</keyword>
<feature type="transmembrane region" description="Helical" evidence="1">
    <location>
        <begin position="84"/>
        <end position="111"/>
    </location>
</feature>
<keyword evidence="1" id="KW-0472">Membrane</keyword>
<reference evidence="2 3" key="1">
    <citation type="submission" date="2018-06" db="EMBL/GenBank/DDBJ databases">
        <authorList>
            <consortium name="Pathogen Informatics"/>
            <person name="Doyle S."/>
        </authorList>
    </citation>
    <scope>NUCLEOTIDE SEQUENCE [LARGE SCALE GENOMIC DNA]</scope>
    <source>
        <strain evidence="2 3">NCTC11470</strain>
    </source>
</reference>
<keyword evidence="1" id="KW-1133">Transmembrane helix</keyword>
<name>A0A380PQZ8_YERFR</name>
<gene>
    <name evidence="2" type="ORF">NCTC11470_00738</name>
</gene>
<dbReference type="AlphaFoldDB" id="A0A380PQZ8"/>
<evidence type="ECO:0000313" key="3">
    <source>
        <dbReference type="Proteomes" id="UP000254835"/>
    </source>
</evidence>
<evidence type="ECO:0000313" key="2">
    <source>
        <dbReference type="EMBL" id="SUP75719.1"/>
    </source>
</evidence>
<dbReference type="EMBL" id="UHJA01000001">
    <property type="protein sequence ID" value="SUP75719.1"/>
    <property type="molecule type" value="Genomic_DNA"/>
</dbReference>